<dbReference type="GeneID" id="97302486"/>
<dbReference type="AlphaFoldDB" id="A0A4Y3N5Z2"/>
<proteinExistence type="predicted"/>
<dbReference type="OrthoDB" id="9886556at2"/>
<keyword evidence="3" id="KW-1185">Reference proteome</keyword>
<evidence type="ECO:0000313" key="2">
    <source>
        <dbReference type="EMBL" id="GEB17294.1"/>
    </source>
</evidence>
<feature type="transmembrane region" description="Helical" evidence="1">
    <location>
        <begin position="121"/>
        <end position="137"/>
    </location>
</feature>
<name>A0A4Y3N5Z2_PAEAU</name>
<keyword evidence="1" id="KW-0812">Transmembrane</keyword>
<reference evidence="2 3" key="1">
    <citation type="submission" date="2019-06" db="EMBL/GenBank/DDBJ databases">
        <title>Whole genome shotgun sequence of Paenarthrobacter aurescens NBRC 12136.</title>
        <authorList>
            <person name="Hosoyama A."/>
            <person name="Uohara A."/>
            <person name="Ohji S."/>
            <person name="Ichikawa N."/>
        </authorList>
    </citation>
    <scope>NUCLEOTIDE SEQUENCE [LARGE SCALE GENOMIC DNA]</scope>
    <source>
        <strain evidence="2 3">NBRC 12136</strain>
    </source>
</reference>
<accession>A0A4Y3N5Z2</accession>
<organism evidence="2 3">
    <name type="scientific">Paenarthrobacter aurescens</name>
    <name type="common">Arthrobacter aurescens</name>
    <dbReference type="NCBI Taxonomy" id="43663"/>
    <lineage>
        <taxon>Bacteria</taxon>
        <taxon>Bacillati</taxon>
        <taxon>Actinomycetota</taxon>
        <taxon>Actinomycetes</taxon>
        <taxon>Micrococcales</taxon>
        <taxon>Micrococcaceae</taxon>
        <taxon>Paenarthrobacter</taxon>
    </lineage>
</organism>
<feature type="transmembrane region" description="Helical" evidence="1">
    <location>
        <begin position="47"/>
        <end position="70"/>
    </location>
</feature>
<dbReference type="Proteomes" id="UP000317715">
    <property type="component" value="Unassembled WGS sequence"/>
</dbReference>
<gene>
    <name evidence="2" type="ORF">AAU01_00490</name>
</gene>
<dbReference type="EMBL" id="BJMD01000001">
    <property type="protein sequence ID" value="GEB17294.1"/>
    <property type="molecule type" value="Genomic_DNA"/>
</dbReference>
<protein>
    <submittedName>
        <fullName evidence="2">Uncharacterized protein</fullName>
    </submittedName>
</protein>
<keyword evidence="1" id="KW-0472">Membrane</keyword>
<comment type="caution">
    <text evidence="2">The sequence shown here is derived from an EMBL/GenBank/DDBJ whole genome shotgun (WGS) entry which is preliminary data.</text>
</comment>
<feature type="transmembrane region" description="Helical" evidence="1">
    <location>
        <begin position="82"/>
        <end position="101"/>
    </location>
</feature>
<feature type="transmembrane region" description="Helical" evidence="1">
    <location>
        <begin position="20"/>
        <end position="41"/>
    </location>
</feature>
<evidence type="ECO:0000313" key="3">
    <source>
        <dbReference type="Proteomes" id="UP000317715"/>
    </source>
</evidence>
<dbReference type="RefSeq" id="WP_141280574.1">
    <property type="nucleotide sequence ID" value="NZ_BAAAWK010000001.1"/>
</dbReference>
<evidence type="ECO:0000256" key="1">
    <source>
        <dbReference type="SAM" id="Phobius"/>
    </source>
</evidence>
<keyword evidence="1" id="KW-1133">Transmembrane helix</keyword>
<feature type="transmembrane region" description="Helical" evidence="1">
    <location>
        <begin position="144"/>
        <end position="162"/>
    </location>
</feature>
<sequence>MTTAATFQGNKPDHVKEQRVARFAGVIIGVFTLLWAFLLLADVGGHILAAGPLQVATLSLSLVSALIVFFYCRALNYRTSAAGLLCFVAVAFFFADVALGFNYSPYFGVAVLAWGASARRPFLAGAGVLAICAAIVAKYEHSLAGVAVAGVGLIILAMALAIRPKNPPDWH</sequence>